<gene>
    <name evidence="1" type="ORF">DEBURN_LOCUS9622</name>
</gene>
<protein>
    <submittedName>
        <fullName evidence="1">9093_t:CDS:1</fullName>
    </submittedName>
</protein>
<keyword evidence="2" id="KW-1185">Reference proteome</keyword>
<evidence type="ECO:0000313" key="1">
    <source>
        <dbReference type="EMBL" id="CAG8603161.1"/>
    </source>
</evidence>
<reference evidence="1" key="1">
    <citation type="submission" date="2021-06" db="EMBL/GenBank/DDBJ databases">
        <authorList>
            <person name="Kallberg Y."/>
            <person name="Tangrot J."/>
            <person name="Rosling A."/>
        </authorList>
    </citation>
    <scope>NUCLEOTIDE SEQUENCE</scope>
    <source>
        <strain evidence="1">AZ414A</strain>
    </source>
</reference>
<feature type="non-terminal residue" evidence="1">
    <location>
        <position position="1"/>
    </location>
</feature>
<dbReference type="AlphaFoldDB" id="A0A9N9CK43"/>
<organism evidence="1 2">
    <name type="scientific">Diversispora eburnea</name>
    <dbReference type="NCBI Taxonomy" id="1213867"/>
    <lineage>
        <taxon>Eukaryota</taxon>
        <taxon>Fungi</taxon>
        <taxon>Fungi incertae sedis</taxon>
        <taxon>Mucoromycota</taxon>
        <taxon>Glomeromycotina</taxon>
        <taxon>Glomeromycetes</taxon>
        <taxon>Diversisporales</taxon>
        <taxon>Diversisporaceae</taxon>
        <taxon>Diversispora</taxon>
    </lineage>
</organism>
<accession>A0A9N9CK43</accession>
<proteinExistence type="predicted"/>
<name>A0A9N9CK43_9GLOM</name>
<dbReference type="EMBL" id="CAJVPK010001961">
    <property type="protein sequence ID" value="CAG8603161.1"/>
    <property type="molecule type" value="Genomic_DNA"/>
</dbReference>
<dbReference type="Proteomes" id="UP000789706">
    <property type="component" value="Unassembled WGS sequence"/>
</dbReference>
<sequence length="62" mass="7263">IWRGKKSNRILWNQPIPHLHDNNDDFNHDINISNPIGNIFHIESQVLDEDSALLQSDNVFEK</sequence>
<evidence type="ECO:0000313" key="2">
    <source>
        <dbReference type="Proteomes" id="UP000789706"/>
    </source>
</evidence>
<comment type="caution">
    <text evidence="1">The sequence shown here is derived from an EMBL/GenBank/DDBJ whole genome shotgun (WGS) entry which is preliminary data.</text>
</comment>